<evidence type="ECO:0000256" key="1">
    <source>
        <dbReference type="SAM" id="MobiDB-lite"/>
    </source>
</evidence>
<sequence>MTPFDERSLILTRERFGFSSLVVKETKKKYSKKFKKSNFEKKKLKESTNASQVAVESSKATETDWWASFGEKNSPTPGSSVPTDETEGCKMRTIDRSFTRPCLSRNSFCANTIETTGFPILQGLSPNAKLFRPIQIPMPPAQISPVPRKH</sequence>
<dbReference type="EMBL" id="JAVXUP010003678">
    <property type="protein sequence ID" value="KAK2998371.1"/>
    <property type="molecule type" value="Genomic_DNA"/>
</dbReference>
<proteinExistence type="predicted"/>
<feature type="region of interest" description="Disordered" evidence="1">
    <location>
        <begin position="66"/>
        <end position="88"/>
    </location>
</feature>
<organism evidence="2 3">
    <name type="scientific">Escallonia herrerae</name>
    <dbReference type="NCBI Taxonomy" id="1293975"/>
    <lineage>
        <taxon>Eukaryota</taxon>
        <taxon>Viridiplantae</taxon>
        <taxon>Streptophyta</taxon>
        <taxon>Embryophyta</taxon>
        <taxon>Tracheophyta</taxon>
        <taxon>Spermatophyta</taxon>
        <taxon>Magnoliopsida</taxon>
        <taxon>eudicotyledons</taxon>
        <taxon>Gunneridae</taxon>
        <taxon>Pentapetalae</taxon>
        <taxon>asterids</taxon>
        <taxon>campanulids</taxon>
        <taxon>Escalloniales</taxon>
        <taxon>Escalloniaceae</taxon>
        <taxon>Escallonia</taxon>
    </lineage>
</organism>
<accession>A0AA88UYN2</accession>
<reference evidence="2" key="1">
    <citation type="submission" date="2022-12" db="EMBL/GenBank/DDBJ databases">
        <title>Draft genome assemblies for two species of Escallonia (Escalloniales).</title>
        <authorList>
            <person name="Chanderbali A."/>
            <person name="Dervinis C."/>
            <person name="Anghel I."/>
            <person name="Soltis D."/>
            <person name="Soltis P."/>
            <person name="Zapata F."/>
        </authorList>
    </citation>
    <scope>NUCLEOTIDE SEQUENCE</scope>
    <source>
        <strain evidence="2">UCBG64.0493</strain>
        <tissue evidence="2">Leaf</tissue>
    </source>
</reference>
<evidence type="ECO:0000313" key="3">
    <source>
        <dbReference type="Proteomes" id="UP001188597"/>
    </source>
</evidence>
<keyword evidence="3" id="KW-1185">Reference proteome</keyword>
<feature type="compositionally biased region" description="Polar residues" evidence="1">
    <location>
        <begin position="71"/>
        <end position="83"/>
    </location>
</feature>
<dbReference type="Proteomes" id="UP001188597">
    <property type="component" value="Unassembled WGS sequence"/>
</dbReference>
<name>A0AA88UYN2_9ASTE</name>
<evidence type="ECO:0000313" key="2">
    <source>
        <dbReference type="EMBL" id="KAK2998371.1"/>
    </source>
</evidence>
<gene>
    <name evidence="2" type="ORF">RJ639_023908</name>
</gene>
<protein>
    <submittedName>
        <fullName evidence="2">Uncharacterized protein</fullName>
    </submittedName>
</protein>
<comment type="caution">
    <text evidence="2">The sequence shown here is derived from an EMBL/GenBank/DDBJ whole genome shotgun (WGS) entry which is preliminary data.</text>
</comment>
<dbReference type="AlphaFoldDB" id="A0AA88UYN2"/>